<proteinExistence type="predicted"/>
<name>A0AAF0IR84_9BASI</name>
<gene>
    <name evidence="2" type="ORF">MBRA1_000270</name>
</gene>
<evidence type="ECO:0000313" key="3">
    <source>
        <dbReference type="Proteomes" id="UP001216638"/>
    </source>
</evidence>
<feature type="region of interest" description="Disordered" evidence="1">
    <location>
        <begin position="422"/>
        <end position="443"/>
    </location>
</feature>
<feature type="compositionally biased region" description="Polar residues" evidence="1">
    <location>
        <begin position="297"/>
        <end position="306"/>
    </location>
</feature>
<dbReference type="Proteomes" id="UP001216638">
    <property type="component" value="Chromosome 1"/>
</dbReference>
<protein>
    <submittedName>
        <fullName evidence="2">Uncharacterized protein</fullName>
    </submittedName>
</protein>
<reference evidence="2" key="1">
    <citation type="submission" date="2023-03" db="EMBL/GenBank/DDBJ databases">
        <title>Mating type loci evolution in Malassezia.</title>
        <authorList>
            <person name="Coelho M.A."/>
        </authorList>
    </citation>
    <scope>NUCLEOTIDE SEQUENCE</scope>
    <source>
        <strain evidence="2">CBS 14135</strain>
    </source>
</reference>
<dbReference type="EMBL" id="CP119951">
    <property type="protein sequence ID" value="WFC93648.1"/>
    <property type="molecule type" value="Genomic_DNA"/>
</dbReference>
<evidence type="ECO:0000256" key="1">
    <source>
        <dbReference type="SAM" id="MobiDB-lite"/>
    </source>
</evidence>
<feature type="region of interest" description="Disordered" evidence="1">
    <location>
        <begin position="279"/>
        <end position="308"/>
    </location>
</feature>
<evidence type="ECO:0000313" key="2">
    <source>
        <dbReference type="EMBL" id="WFC93648.1"/>
    </source>
</evidence>
<accession>A0AAF0IR84</accession>
<sequence>MAAGASPAVVQEDAQRMPEVLLVCLVHDSAVLRSRWSELDEGALGPLFFALSALQRDSRLLVGGVVYRSEPSSDLDALVRPYESIERITFLPATRFCARIKESLQSSEASQRLQLDAPSETEAPLADALAAALEMLRARDPPKHIAPFARAALRANFSPVLAKHVVHVCALERAADALPIRVSTQMPMVNADARFDRMSVHDLIADLNQRSVSITTVLSTREGTTRARSSTARSAHELLCTHSADQNVDVHELLGAQWKPPPNVEILVTGAEVVQALQKESRTSNDAIPKPKRPRTTDSPMTSASMPPTAKADPALFNKLMLLQQQQSTMLKNLTQIASAQDARSGQPGQGVNAAGTTLQGQMLEQIRQQLLLQQGAIKRQAELLQSGKQPNLDPILQSLINIDKEAREASIHLGGPSSMLGQTKPAPAASAVPTPGPPPAANDAKPRAFWQGLIKWGSSGQSNDSMFTLVVASAMHFQAVQHSLALPWPNLMSISAFVPAAPNVLQQLITSRRVPCALLTLRPFPPNMAIRGAENNEQNYRMLAATLLQNQRAAYIPHGEPNCGLLLASVARRSGGVPQLLALVFQTPIPLNQLAVQPSGSLATNTRGMISVPQPQSIPTPTTQPTTFPTSAPLTAPHMPPAASNAFSPVMPAGPQGDLMSQLFGNRSMQEQTIDPQSALIQNLLGQAQSATAPANNHASWPGDPMLSMNLGL</sequence>
<keyword evidence="3" id="KW-1185">Reference proteome</keyword>
<dbReference type="AlphaFoldDB" id="A0AAF0IR84"/>
<organism evidence="2 3">
    <name type="scientific">Malassezia brasiliensis</name>
    <dbReference type="NCBI Taxonomy" id="1821822"/>
    <lineage>
        <taxon>Eukaryota</taxon>
        <taxon>Fungi</taxon>
        <taxon>Dikarya</taxon>
        <taxon>Basidiomycota</taxon>
        <taxon>Ustilaginomycotina</taxon>
        <taxon>Malasseziomycetes</taxon>
        <taxon>Malasseziales</taxon>
        <taxon>Malasseziaceae</taxon>
        <taxon>Malassezia</taxon>
    </lineage>
</organism>
<feature type="region of interest" description="Disordered" evidence="1">
    <location>
        <begin position="694"/>
        <end position="714"/>
    </location>
</feature>